<proteinExistence type="predicted"/>
<organism evidence="1 2">
    <name type="scientific">Chryseobacterium kimseyorum</name>
    <dbReference type="NCBI Taxonomy" id="2984028"/>
    <lineage>
        <taxon>Bacteria</taxon>
        <taxon>Pseudomonadati</taxon>
        <taxon>Bacteroidota</taxon>
        <taxon>Flavobacteriia</taxon>
        <taxon>Flavobacteriales</taxon>
        <taxon>Weeksellaceae</taxon>
        <taxon>Chryseobacterium group</taxon>
        <taxon>Chryseobacterium</taxon>
    </lineage>
</organism>
<keyword evidence="2" id="KW-1185">Reference proteome</keyword>
<accession>A0ABT3HZ07</accession>
<reference evidence="1" key="1">
    <citation type="submission" date="2022-10" db="EMBL/GenBank/DDBJ databases">
        <title>Chryseobacterium babae sp. nov. isolated from the gut of the beetle Oryctes rhinoceros, and Chryseobacterium kimseyorum sp. nov., isolated from a stick insect rearing cage.</title>
        <authorList>
            <person name="Shelomi M."/>
            <person name="Han C.-J."/>
            <person name="Chen W.-M."/>
            <person name="Chen H.-K."/>
            <person name="Liaw S.-J."/>
            <person name="Muhle E."/>
            <person name="Clermont D."/>
        </authorList>
    </citation>
    <scope>NUCLEOTIDE SEQUENCE</scope>
    <source>
        <strain evidence="1">09-1422</strain>
    </source>
</reference>
<sequence>MENFSDKVDSKTPLNLCDLLAVGILERDHAIWSGREAISLVLQLITVFLNTCLYS</sequence>
<protein>
    <submittedName>
        <fullName evidence="1">Uncharacterized protein</fullName>
    </submittedName>
</protein>
<name>A0ABT3HZ07_9FLAO</name>
<comment type="caution">
    <text evidence="1">The sequence shown here is derived from an EMBL/GenBank/DDBJ whole genome shotgun (WGS) entry which is preliminary data.</text>
</comment>
<evidence type="ECO:0000313" key="2">
    <source>
        <dbReference type="Proteomes" id="UP001163731"/>
    </source>
</evidence>
<dbReference type="RefSeq" id="WP_264750206.1">
    <property type="nucleotide sequence ID" value="NZ_JAPDHW010000006.1"/>
</dbReference>
<evidence type="ECO:0000313" key="1">
    <source>
        <dbReference type="EMBL" id="MCW3169031.1"/>
    </source>
</evidence>
<dbReference type="EMBL" id="JAPDHW010000006">
    <property type="protein sequence ID" value="MCW3169031.1"/>
    <property type="molecule type" value="Genomic_DNA"/>
</dbReference>
<gene>
    <name evidence="1" type="ORF">OMO38_10895</name>
</gene>
<dbReference type="Proteomes" id="UP001163731">
    <property type="component" value="Unassembled WGS sequence"/>
</dbReference>